<keyword evidence="11" id="KW-1185">Reference proteome</keyword>
<feature type="transmembrane region" description="Helical" evidence="9">
    <location>
        <begin position="177"/>
        <end position="199"/>
    </location>
</feature>
<proteinExistence type="inferred from homology"/>
<dbReference type="PIRSF" id="PIRSF001294">
    <property type="entry name" value="K_ATPaseA"/>
    <property type="match status" value="1"/>
</dbReference>
<keyword evidence="1 9" id="KW-0813">Transport</keyword>
<comment type="subcellular location">
    <subcellularLocation>
        <location evidence="9">Cell membrane</location>
        <topology evidence="9">Multi-pass membrane protein</topology>
    </subcellularLocation>
</comment>
<comment type="function">
    <text evidence="9">Part of the high-affinity ATP-driven potassium transport (or Kdp) system, which catalyzes the hydrolysis of ATP coupled with the electrogenic transport of potassium into the cytoplasm. This subunit binds the extracellular potassium ions and delivers the ions to the membrane domain of KdpB through an intramembrane tunnel.</text>
</comment>
<dbReference type="Proteomes" id="UP000647241">
    <property type="component" value="Unassembled WGS sequence"/>
</dbReference>
<reference evidence="10" key="1">
    <citation type="journal article" date="2014" name="Int. J. Syst. Evol. Microbiol.">
        <title>Complete genome sequence of Corynebacterium casei LMG S-19264T (=DSM 44701T), isolated from a smear-ripened cheese.</title>
        <authorList>
            <consortium name="US DOE Joint Genome Institute (JGI-PGF)"/>
            <person name="Walter F."/>
            <person name="Albersmeier A."/>
            <person name="Kalinowski J."/>
            <person name="Ruckert C."/>
        </authorList>
    </citation>
    <scope>NUCLEOTIDE SEQUENCE</scope>
    <source>
        <strain evidence="10">CGMCC 1.12997</strain>
    </source>
</reference>
<dbReference type="GO" id="GO:0008556">
    <property type="term" value="F:P-type potassium transmembrane transporter activity"/>
    <property type="evidence" value="ECO:0007669"/>
    <property type="project" value="InterPro"/>
</dbReference>
<dbReference type="PANTHER" id="PTHR30607:SF2">
    <property type="entry name" value="POTASSIUM-TRANSPORTING ATPASE POTASSIUM-BINDING SUBUNIT"/>
    <property type="match status" value="1"/>
</dbReference>
<reference evidence="10" key="2">
    <citation type="submission" date="2020-09" db="EMBL/GenBank/DDBJ databases">
        <authorList>
            <person name="Sun Q."/>
            <person name="Zhou Y."/>
        </authorList>
    </citation>
    <scope>NUCLEOTIDE SEQUENCE</scope>
    <source>
        <strain evidence="10">CGMCC 1.12997</strain>
    </source>
</reference>
<feature type="transmembrane region" description="Helical" evidence="9">
    <location>
        <begin position="447"/>
        <end position="468"/>
    </location>
</feature>
<evidence type="ECO:0000313" key="10">
    <source>
        <dbReference type="EMBL" id="GGG77763.1"/>
    </source>
</evidence>
<evidence type="ECO:0000256" key="7">
    <source>
        <dbReference type="ARBA" id="ARBA00023065"/>
    </source>
</evidence>
<feature type="transmembrane region" description="Helical" evidence="9">
    <location>
        <begin position="514"/>
        <end position="536"/>
    </location>
</feature>
<feature type="transmembrane region" description="Helical" evidence="9">
    <location>
        <begin position="137"/>
        <end position="156"/>
    </location>
</feature>
<dbReference type="EMBL" id="BMGT01000002">
    <property type="protein sequence ID" value="GGG77763.1"/>
    <property type="molecule type" value="Genomic_DNA"/>
</dbReference>
<feature type="transmembrane region" description="Helical" evidence="9">
    <location>
        <begin position="302"/>
        <end position="322"/>
    </location>
</feature>
<dbReference type="HAMAP" id="MF_00275">
    <property type="entry name" value="KdpA"/>
    <property type="match status" value="1"/>
</dbReference>
<dbReference type="NCBIfam" id="TIGR00680">
    <property type="entry name" value="kdpA"/>
    <property type="match status" value="1"/>
</dbReference>
<dbReference type="InterPro" id="IPR004623">
    <property type="entry name" value="KdpA"/>
</dbReference>
<feature type="transmembrane region" description="Helical" evidence="9">
    <location>
        <begin position="401"/>
        <end position="426"/>
    </location>
</feature>
<keyword evidence="7 9" id="KW-0406">Ion transport</keyword>
<evidence type="ECO:0000256" key="6">
    <source>
        <dbReference type="ARBA" id="ARBA00022989"/>
    </source>
</evidence>
<protein>
    <recommendedName>
        <fullName evidence="9">Potassium-transporting ATPase potassium-binding subunit</fullName>
    </recommendedName>
    <alternativeName>
        <fullName evidence="9">ATP phosphohydrolase [potassium-transporting] A chain</fullName>
    </alternativeName>
    <alternativeName>
        <fullName evidence="9">Potassium-binding and translocating subunit A</fullName>
    </alternativeName>
    <alternativeName>
        <fullName evidence="9">Potassium-translocating ATPase A chain</fullName>
    </alternativeName>
</protein>
<evidence type="ECO:0000256" key="3">
    <source>
        <dbReference type="ARBA" id="ARBA00022538"/>
    </source>
</evidence>
<evidence type="ECO:0000256" key="8">
    <source>
        <dbReference type="ARBA" id="ARBA00023136"/>
    </source>
</evidence>
<evidence type="ECO:0000256" key="2">
    <source>
        <dbReference type="ARBA" id="ARBA00022475"/>
    </source>
</evidence>
<name>A0A917HFM6_9BACT</name>
<keyword evidence="3 9" id="KW-0633">Potassium transport</keyword>
<comment type="similarity">
    <text evidence="9">Belongs to the KdpA family.</text>
</comment>
<keyword evidence="2 9" id="KW-1003">Cell membrane</keyword>
<dbReference type="GO" id="GO:0005886">
    <property type="term" value="C:plasma membrane"/>
    <property type="evidence" value="ECO:0007669"/>
    <property type="project" value="UniProtKB-SubCell"/>
</dbReference>
<evidence type="ECO:0000256" key="4">
    <source>
        <dbReference type="ARBA" id="ARBA00022692"/>
    </source>
</evidence>
<dbReference type="PANTHER" id="PTHR30607">
    <property type="entry name" value="POTASSIUM-TRANSPORTING ATPASE A CHAIN"/>
    <property type="match status" value="1"/>
</dbReference>
<accession>A0A917HFM6</accession>
<dbReference type="AlphaFoldDB" id="A0A917HFM6"/>
<evidence type="ECO:0000256" key="9">
    <source>
        <dbReference type="HAMAP-Rule" id="MF_00275"/>
    </source>
</evidence>
<comment type="subunit">
    <text evidence="9">The system is composed of three essential subunits: KdpA, KdpB and KdpC.</text>
</comment>
<dbReference type="RefSeq" id="WP_188554084.1">
    <property type="nucleotide sequence ID" value="NZ_BMGT01000002.1"/>
</dbReference>
<feature type="transmembrane region" description="Helical" evidence="9">
    <location>
        <begin position="274"/>
        <end position="295"/>
    </location>
</feature>
<evidence type="ECO:0000256" key="1">
    <source>
        <dbReference type="ARBA" id="ARBA00022448"/>
    </source>
</evidence>
<feature type="transmembrane region" description="Helical" evidence="9">
    <location>
        <begin position="66"/>
        <end position="84"/>
    </location>
</feature>
<keyword evidence="6 9" id="KW-1133">Transmembrane helix</keyword>
<evidence type="ECO:0000256" key="5">
    <source>
        <dbReference type="ARBA" id="ARBA00022958"/>
    </source>
</evidence>
<keyword evidence="4 9" id="KW-0812">Transmembrane</keyword>
<feature type="transmembrane region" description="Helical" evidence="9">
    <location>
        <begin position="557"/>
        <end position="578"/>
    </location>
</feature>
<gene>
    <name evidence="9 10" type="primary">kdpA</name>
    <name evidence="10" type="ORF">GCM10011585_21100</name>
</gene>
<keyword evidence="8 9" id="KW-0472">Membrane</keyword>
<keyword evidence="5 9" id="KW-0630">Potassium</keyword>
<organism evidence="10 11">
    <name type="scientific">Edaphobacter dinghuensis</name>
    <dbReference type="NCBI Taxonomy" id="1560005"/>
    <lineage>
        <taxon>Bacteria</taxon>
        <taxon>Pseudomonadati</taxon>
        <taxon>Acidobacteriota</taxon>
        <taxon>Terriglobia</taxon>
        <taxon>Terriglobales</taxon>
        <taxon>Acidobacteriaceae</taxon>
        <taxon>Edaphobacter</taxon>
    </lineage>
</organism>
<dbReference type="Pfam" id="PF03814">
    <property type="entry name" value="KdpA"/>
    <property type="match status" value="1"/>
</dbReference>
<dbReference type="GO" id="GO:0030955">
    <property type="term" value="F:potassium ion binding"/>
    <property type="evidence" value="ECO:0007669"/>
    <property type="project" value="UniProtKB-UniRule"/>
</dbReference>
<comment type="caution">
    <text evidence="10">The sequence shown here is derived from an EMBL/GenBank/DDBJ whole genome shotgun (WGS) entry which is preliminary data.</text>
</comment>
<feature type="transmembrane region" description="Helical" evidence="9">
    <location>
        <begin position="6"/>
        <end position="28"/>
    </location>
</feature>
<sequence>MTANGWLQIFFFFAIVLVCAKPLGVYMARVFGRERTFADPIFRPIERLIYRLTGVDETHEMGWKEYGIVMLLFSLVTLLVTYAVERLQHMLPLNPQHFSAVAPDLAFNTAVSFTTNTNWQSYVPEVTMSYLTQMATLAYHNFFSGAVGIALAIAFIRGISRRESKSLGNFWVDMTRASLWVLLPASFILAILLVSQGVVQNFRPYDQAKLVQTQTVTATGTDGKPTTTTVTTQNIAQGPVASQEAIKMLGTNGGGFFNTNSAHPFENPTPFSNLLEMLAIFLIPAGLTVTLGRMVRSPAHGWAVFAAMSVLFFAGVAVAYHAEAAPNPLLHTATMHIDQHTTAMQPGGNMEGKEVRFGIANSALFATVTTDASCGAVNAMHDSFMPLGGLVPLVNIMLGEIIFGGVGSGMYGMLIFVILAVFIAGLMVGRTPEYLGKKIESFDVKMAMLYVLIFPLSILGFTAVALMMPNLGLSALANTGPHGLSEILYAYTSATGNNGSAFAGLSANTHWYNFSLGMAMLIGRFLMIVPMLAVAGNLAKKKLVPPSAGTFPVHTPLFTVLLVGVILIVGALTFFPALSLGPLLEHLLLQVGKTF</sequence>
<evidence type="ECO:0000313" key="11">
    <source>
        <dbReference type="Proteomes" id="UP000647241"/>
    </source>
</evidence>